<evidence type="ECO:0000313" key="2">
    <source>
        <dbReference type="EMBL" id="CAG5095580.1"/>
    </source>
</evidence>
<sequence length="128" mass="13843">MLLFYFLSVLAPLVRTNAPEVSALTSSTENELEGQASIAACPSENLFSLRACEAKSNCTKISTNADKVSSELLKKEGWCAPSSDALQVDFDEETTVEEIGITQVGGRPLPKYIKLDYFKKALASSSDT</sequence>
<reference evidence="2 3" key="1">
    <citation type="submission" date="2021-04" db="EMBL/GenBank/DDBJ databases">
        <authorList>
            <person name="Bliznina A."/>
        </authorList>
    </citation>
    <scope>NUCLEOTIDE SEQUENCE [LARGE SCALE GENOMIC DNA]</scope>
</reference>
<feature type="signal peptide" evidence="1">
    <location>
        <begin position="1"/>
        <end position="16"/>
    </location>
</feature>
<organism evidence="2 3">
    <name type="scientific">Oikopleura dioica</name>
    <name type="common">Tunicate</name>
    <dbReference type="NCBI Taxonomy" id="34765"/>
    <lineage>
        <taxon>Eukaryota</taxon>
        <taxon>Metazoa</taxon>
        <taxon>Chordata</taxon>
        <taxon>Tunicata</taxon>
        <taxon>Appendicularia</taxon>
        <taxon>Copelata</taxon>
        <taxon>Oikopleuridae</taxon>
        <taxon>Oikopleura</taxon>
    </lineage>
</organism>
<accession>A0ABN7SEH8</accession>
<evidence type="ECO:0000313" key="3">
    <source>
        <dbReference type="Proteomes" id="UP001158576"/>
    </source>
</evidence>
<evidence type="ECO:0000256" key="1">
    <source>
        <dbReference type="SAM" id="SignalP"/>
    </source>
</evidence>
<proteinExistence type="predicted"/>
<feature type="chain" id="PRO_5046294725" evidence="1">
    <location>
        <begin position="17"/>
        <end position="128"/>
    </location>
</feature>
<gene>
    <name evidence="2" type="ORF">OKIOD_LOCUS5806</name>
</gene>
<name>A0ABN7SEH8_OIKDI</name>
<keyword evidence="3" id="KW-1185">Reference proteome</keyword>
<dbReference type="Proteomes" id="UP001158576">
    <property type="component" value="Chromosome XSR"/>
</dbReference>
<protein>
    <submittedName>
        <fullName evidence="2">Oidioi.mRNA.OKI2018_I69.XSR.g14248.t1.cds</fullName>
    </submittedName>
</protein>
<keyword evidence="1" id="KW-0732">Signal</keyword>
<dbReference type="EMBL" id="OU015569">
    <property type="protein sequence ID" value="CAG5095580.1"/>
    <property type="molecule type" value="Genomic_DNA"/>
</dbReference>